<gene>
    <name evidence="1" type="ORF">E2C01_008927</name>
</gene>
<dbReference type="EMBL" id="VSRR010000479">
    <property type="protein sequence ID" value="MPC16111.1"/>
    <property type="molecule type" value="Genomic_DNA"/>
</dbReference>
<keyword evidence="2" id="KW-1185">Reference proteome</keyword>
<dbReference type="AlphaFoldDB" id="A0A5B7D467"/>
<evidence type="ECO:0000313" key="2">
    <source>
        <dbReference type="Proteomes" id="UP000324222"/>
    </source>
</evidence>
<sequence length="77" mass="8475">MPSFSVSLPLASFSSAMRMLRATSTASAVSSASLATSRSAWYKERKLLFINKKSSPNYRQMPDPIDAFFLTSHNIIG</sequence>
<comment type="caution">
    <text evidence="1">The sequence shown here is derived from an EMBL/GenBank/DDBJ whole genome shotgun (WGS) entry which is preliminary data.</text>
</comment>
<accession>A0A5B7D467</accession>
<evidence type="ECO:0000313" key="1">
    <source>
        <dbReference type="EMBL" id="MPC16111.1"/>
    </source>
</evidence>
<proteinExistence type="predicted"/>
<name>A0A5B7D467_PORTR</name>
<protein>
    <submittedName>
        <fullName evidence="1">Uncharacterized protein</fullName>
    </submittedName>
</protein>
<reference evidence="1 2" key="1">
    <citation type="submission" date="2019-05" db="EMBL/GenBank/DDBJ databases">
        <title>Another draft genome of Portunus trituberculatus and its Hox gene families provides insights of decapod evolution.</title>
        <authorList>
            <person name="Jeong J.-H."/>
            <person name="Song I."/>
            <person name="Kim S."/>
            <person name="Choi T."/>
            <person name="Kim D."/>
            <person name="Ryu S."/>
            <person name="Kim W."/>
        </authorList>
    </citation>
    <scope>NUCLEOTIDE SEQUENCE [LARGE SCALE GENOMIC DNA]</scope>
    <source>
        <tissue evidence="1">Muscle</tissue>
    </source>
</reference>
<organism evidence="1 2">
    <name type="scientific">Portunus trituberculatus</name>
    <name type="common">Swimming crab</name>
    <name type="synonym">Neptunus trituberculatus</name>
    <dbReference type="NCBI Taxonomy" id="210409"/>
    <lineage>
        <taxon>Eukaryota</taxon>
        <taxon>Metazoa</taxon>
        <taxon>Ecdysozoa</taxon>
        <taxon>Arthropoda</taxon>
        <taxon>Crustacea</taxon>
        <taxon>Multicrustacea</taxon>
        <taxon>Malacostraca</taxon>
        <taxon>Eumalacostraca</taxon>
        <taxon>Eucarida</taxon>
        <taxon>Decapoda</taxon>
        <taxon>Pleocyemata</taxon>
        <taxon>Brachyura</taxon>
        <taxon>Eubrachyura</taxon>
        <taxon>Portunoidea</taxon>
        <taxon>Portunidae</taxon>
        <taxon>Portuninae</taxon>
        <taxon>Portunus</taxon>
    </lineage>
</organism>
<dbReference type="Proteomes" id="UP000324222">
    <property type="component" value="Unassembled WGS sequence"/>
</dbReference>